<proteinExistence type="predicted"/>
<comment type="caution">
    <text evidence="2">The sequence shown here is derived from an EMBL/GenBank/DDBJ whole genome shotgun (WGS) entry which is preliminary data.</text>
</comment>
<feature type="non-terminal residue" evidence="2">
    <location>
        <position position="141"/>
    </location>
</feature>
<dbReference type="AlphaFoldDB" id="A0A9P6WPU0"/>
<gene>
    <name evidence="2" type="ORF">C6P40_000964</name>
</gene>
<dbReference type="Proteomes" id="UP000697127">
    <property type="component" value="Unassembled WGS sequence"/>
</dbReference>
<organism evidence="2 3">
    <name type="scientific">Pichia californica</name>
    <dbReference type="NCBI Taxonomy" id="460514"/>
    <lineage>
        <taxon>Eukaryota</taxon>
        <taxon>Fungi</taxon>
        <taxon>Dikarya</taxon>
        <taxon>Ascomycota</taxon>
        <taxon>Saccharomycotina</taxon>
        <taxon>Pichiomycetes</taxon>
        <taxon>Pichiales</taxon>
        <taxon>Pichiaceae</taxon>
        <taxon>Pichia</taxon>
    </lineage>
</organism>
<protein>
    <submittedName>
        <fullName evidence="2">Uncharacterized protein</fullName>
    </submittedName>
</protein>
<feature type="compositionally biased region" description="Low complexity" evidence="1">
    <location>
        <begin position="67"/>
        <end position="88"/>
    </location>
</feature>
<keyword evidence="3" id="KW-1185">Reference proteome</keyword>
<feature type="compositionally biased region" description="Low complexity" evidence="1">
    <location>
        <begin position="99"/>
        <end position="112"/>
    </location>
</feature>
<reference evidence="2" key="1">
    <citation type="submission" date="2020-11" db="EMBL/GenBank/DDBJ databases">
        <title>Kefir isolates.</title>
        <authorList>
            <person name="Marcisauskas S."/>
            <person name="Kim Y."/>
            <person name="Blasche S."/>
        </authorList>
    </citation>
    <scope>NUCLEOTIDE SEQUENCE</scope>
    <source>
        <strain evidence="2">Olga-1</strain>
    </source>
</reference>
<evidence type="ECO:0000313" key="3">
    <source>
        <dbReference type="Proteomes" id="UP000697127"/>
    </source>
</evidence>
<sequence>MSDQKPHVSADNEAVDLLMLFSTQAKTKIQPHNEPTTSNTNSTTDIYTNQELKIGDSTETKQLDNNSIKSPTLSTPSTSTNISSNNTSFQMQRRKSSISRDNNSNNSNTSNIRLDKVTRSPGPAAAALATGNSGNSSNKAI</sequence>
<name>A0A9P6WPU0_9ASCO</name>
<dbReference type="EMBL" id="PUHW01000015">
    <property type="protein sequence ID" value="KAG0690880.1"/>
    <property type="molecule type" value="Genomic_DNA"/>
</dbReference>
<evidence type="ECO:0000256" key="1">
    <source>
        <dbReference type="SAM" id="MobiDB-lite"/>
    </source>
</evidence>
<accession>A0A9P6WPU0</accession>
<evidence type="ECO:0000313" key="2">
    <source>
        <dbReference type="EMBL" id="KAG0690880.1"/>
    </source>
</evidence>
<feature type="region of interest" description="Disordered" evidence="1">
    <location>
        <begin position="26"/>
        <end position="141"/>
    </location>
</feature>
<feature type="compositionally biased region" description="Polar residues" evidence="1">
    <location>
        <begin position="130"/>
        <end position="141"/>
    </location>
</feature>
<feature type="compositionally biased region" description="Basic and acidic residues" evidence="1">
    <location>
        <begin position="53"/>
        <end position="62"/>
    </location>
</feature>